<keyword evidence="8" id="KW-0945">Host-virus interaction</keyword>
<evidence type="ECO:0000256" key="13">
    <source>
        <dbReference type="ARBA" id="ARBA00046084"/>
    </source>
</evidence>
<comment type="subcellular location">
    <subcellularLocation>
        <location evidence="2">Host cytoplasm</location>
    </subcellularLocation>
    <subcellularLocation>
        <location evidence="1">Host nucleus</location>
    </subcellularLocation>
</comment>
<keyword evidence="5" id="KW-0244">Early protein</keyword>
<keyword evidence="10" id="KW-1119">Modulation of host cell apoptosis by virus</keyword>
<comment type="similarity">
    <text evidence="3">Belongs to the adenoviridae E1B 55 kDa protein family.</text>
</comment>
<dbReference type="Pfam" id="PF04623">
    <property type="entry name" value="Adeno_E1B_55K_N"/>
    <property type="match status" value="1"/>
</dbReference>
<feature type="domain" description="Adenovirus E1B protein N-terminal" evidence="15">
    <location>
        <begin position="1"/>
        <end position="62"/>
    </location>
</feature>
<evidence type="ECO:0000256" key="7">
    <source>
        <dbReference type="ARBA" id="ARBA00022562"/>
    </source>
</evidence>
<dbReference type="GO" id="GO:0030430">
    <property type="term" value="C:host cell cytoplasm"/>
    <property type="evidence" value="ECO:0007669"/>
    <property type="project" value="UniProtKB-SubCell"/>
</dbReference>
<name>D3JIR8_ADE18</name>
<evidence type="ECO:0000256" key="11">
    <source>
        <dbReference type="ARBA" id="ARBA00030428"/>
    </source>
</evidence>
<dbReference type="InterPro" id="IPR002612">
    <property type="entry name" value="Adeno_E1B_55kDa"/>
</dbReference>
<evidence type="ECO:0000256" key="8">
    <source>
        <dbReference type="ARBA" id="ARBA00022581"/>
    </source>
</evidence>
<evidence type="ECO:0000256" key="14">
    <source>
        <dbReference type="ARBA" id="ARBA00046912"/>
    </source>
</evidence>
<keyword evidence="6" id="KW-0597">Phosphoprotein</keyword>
<evidence type="ECO:0000256" key="10">
    <source>
        <dbReference type="ARBA" id="ARBA00023323"/>
    </source>
</evidence>
<accession>D3JIR8</accession>
<sequence length="474" mass="52619">MEPDVPAELGLHAGLHGNAAVEGMAHEEGLHLLAGAAFDHAATANVAGGGAGAAGPCGGEVNMEQQVQEGHALDPEEGPSCAAVNIKRERETVLSRLAVNIMSRPRLETVYWQELQNEFQQGDMHLQYKYGFEQLKTHWLEPWEDIESAIKTFAKLALRPDRSYKISKTITIASYAYIIGNGAIIEVDTSDRVAFRCRMQGMGPGVVGLGGITFINVRFAGDKFKGTLFEANTSLVLHGVYFLNFSNTCVESWIKVSARGCTFYGCRRGLVGRPKSKMSVKKCLFEKCVLALIVEGDAHIRHNAASENTCFVLVKGMAVLRHNMVCGVSDQSARRYVTCADGNCHALKTIHVVSHVKHRWPVCDHNMFMRCSMHLGLRRGMFVPFQCNLSHTNVLLEPEVFSRISLNGVFDLSVELYKVIRYDDTRHRCRQCECGSSHLELRPVLLNVTEELRSDHLTLSCLRTDYESSDEDGN</sequence>
<proteinExistence type="inferred from homology"/>
<organismHost>
    <name type="scientific">Homo sapiens</name>
    <name type="common">Human</name>
    <dbReference type="NCBI Taxonomy" id="9606"/>
</organismHost>
<dbReference type="Proteomes" id="UP000139114">
    <property type="component" value="Segment"/>
</dbReference>
<evidence type="ECO:0000256" key="4">
    <source>
        <dbReference type="ARBA" id="ARBA00022118"/>
    </source>
</evidence>
<evidence type="ECO:0000256" key="9">
    <source>
        <dbReference type="ARBA" id="ARBA00023200"/>
    </source>
</evidence>
<evidence type="ECO:0000256" key="6">
    <source>
        <dbReference type="ARBA" id="ARBA00022553"/>
    </source>
</evidence>
<comment type="subunit">
    <text evidence="14">Interacts with host PML-4 and PML-5; this interaction promotes efficient subnuclear targeting of E1B-55K to PML nuclear bodies. Interacts with E4-ORF3 protein. Interacts with E4-ORF6 protein.</text>
</comment>
<dbReference type="EMBL" id="GU191019">
    <property type="protein sequence ID" value="ACZ92145.1"/>
    <property type="molecule type" value="Genomic_DNA"/>
</dbReference>
<keyword evidence="9" id="KW-1035">Host cytoplasm</keyword>
<dbReference type="InterPro" id="IPR011050">
    <property type="entry name" value="Pectin_lyase_fold/virulence"/>
</dbReference>
<evidence type="ECO:0000256" key="2">
    <source>
        <dbReference type="ARBA" id="ARBA00004192"/>
    </source>
</evidence>
<keyword evidence="7" id="KW-1048">Host nucleus</keyword>
<dbReference type="InterPro" id="IPR006717">
    <property type="entry name" value="Adeno_E1B_55K_N"/>
</dbReference>
<evidence type="ECO:0000256" key="1">
    <source>
        <dbReference type="ARBA" id="ARBA00004147"/>
    </source>
</evidence>
<gene>
    <name evidence="16" type="primary">E1B</name>
</gene>
<dbReference type="GO" id="GO:0052150">
    <property type="term" value="P:symbiont-mediated perturbation of host apoptosis"/>
    <property type="evidence" value="ECO:0007669"/>
    <property type="project" value="UniProtKB-KW"/>
</dbReference>
<evidence type="ECO:0000256" key="5">
    <source>
        <dbReference type="ARBA" id="ARBA00022518"/>
    </source>
</evidence>
<evidence type="ECO:0000313" key="17">
    <source>
        <dbReference type="Proteomes" id="UP000139114"/>
    </source>
</evidence>
<dbReference type="Pfam" id="PF01696">
    <property type="entry name" value="Adeno_E1B_55K"/>
    <property type="match status" value="1"/>
</dbReference>
<evidence type="ECO:0000256" key="3">
    <source>
        <dbReference type="ARBA" id="ARBA00008605"/>
    </source>
</evidence>
<evidence type="ECO:0000259" key="15">
    <source>
        <dbReference type="Pfam" id="PF04623"/>
    </source>
</evidence>
<evidence type="ECO:0000256" key="12">
    <source>
        <dbReference type="ARBA" id="ARBA00031863"/>
    </source>
</evidence>
<protein>
    <recommendedName>
        <fullName evidence="4">E1B 55 kDa protein</fullName>
    </recommendedName>
    <alternativeName>
        <fullName evidence="11">E1B protein, large T-antigen</fullName>
    </alternativeName>
    <alternativeName>
        <fullName evidence="12">E1B-495R</fullName>
    </alternativeName>
</protein>
<dbReference type="SUPFAM" id="SSF51126">
    <property type="entry name" value="Pectin lyase-like"/>
    <property type="match status" value="1"/>
</dbReference>
<comment type="function">
    <text evidence="13">Plays a major role to prevent cellular inhibition of viral genome replication. Assembles an SCF-like E3 ubiquitin ligase complex based on the cellular proteins ELOB, ELOC, CUL5 and RBX1, in cooperation with viral E4orf6. This viral RING-type ligase ubiquitinates cellular substrates and targets them to proteasomal degradation: TP53/p53, LIG4, MRE11-RAD50-NBS1 (MRN) complex, ITGA3, DAXX and BLM. E1B-55K probably acts as the substrate-specific adapter of the SCF-like E3 ubiquitin ligase complex. Degradation of host TP53/p53 activity is essential for preventing E1A-induced TP53 accumulation that would otherwise lead to cell apoptosis and growth arrest. E1B-55K also inactivates TP53 transcription-factor activity by binding its transactivation domain. E1B-55K also functions as a SUMO1 E3 ligase for TP53 which causes the latter to be sequestered in promyelocytic leukemia (PML) nuclear bodies thereby contributing to maximal inhibition of TP53 function.</text>
</comment>
<reference evidence="16 17" key="1">
    <citation type="journal article" date="2010" name="Virology">
        <title>Computational analysis of human adenovirus serotype 18.</title>
        <authorList>
            <person name="Walsh M.P."/>
            <person name="Seto J."/>
            <person name="Tirado D."/>
            <person name="Chodosh J."/>
            <person name="Schnurr D."/>
            <person name="Seto D."/>
            <person name="Jones M.S."/>
        </authorList>
    </citation>
    <scope>NUCLEOTIDE SEQUENCE [LARGE SCALE GENOMIC DNA]</scope>
    <source>
        <strain evidence="16">D.C.</strain>
    </source>
</reference>
<evidence type="ECO:0000313" key="16">
    <source>
        <dbReference type="EMBL" id="ACZ92145.1"/>
    </source>
</evidence>
<organism evidence="16 17">
    <name type="scientific">Human adenovirus A serotype 18</name>
    <name type="common">HAdV-18</name>
    <name type="synonym">Human adenovirus 18</name>
    <dbReference type="NCBI Taxonomy" id="10528"/>
    <lineage>
        <taxon>Viruses</taxon>
        <taxon>Varidnaviria</taxon>
        <taxon>Bamfordvirae</taxon>
        <taxon>Preplasmiviricota</taxon>
        <taxon>Polisuviricotina</taxon>
        <taxon>Pharingeaviricetes</taxon>
        <taxon>Rowavirales</taxon>
        <taxon>Adenoviridae</taxon>
        <taxon>Mastadenovirus</taxon>
        <taxon>Mastadenovirus adami</taxon>
        <taxon>Human mastadenovirus A</taxon>
    </lineage>
</organism>
<dbReference type="GO" id="GO:0042025">
    <property type="term" value="C:host cell nucleus"/>
    <property type="evidence" value="ECO:0007669"/>
    <property type="project" value="UniProtKB-SubCell"/>
</dbReference>